<dbReference type="GO" id="GO:0042073">
    <property type="term" value="P:intraciliary transport"/>
    <property type="evidence" value="ECO:0007669"/>
    <property type="project" value="TreeGrafter"/>
</dbReference>
<name>A0AAJ8AXI3_LATCA</name>
<dbReference type="PANTHER" id="PTHR16650">
    <property type="entry name" value="C21ORF13-RELATED"/>
    <property type="match status" value="1"/>
</dbReference>
<feature type="coiled-coil region" evidence="5">
    <location>
        <begin position="155"/>
        <end position="232"/>
    </location>
</feature>
<proteinExistence type="inferred from homology"/>
<evidence type="ECO:0000259" key="7">
    <source>
        <dbReference type="Pfam" id="PF15619"/>
    </source>
</evidence>
<comment type="similarity">
    <text evidence="1">Belongs to the LCA5 family.</text>
</comment>
<dbReference type="PANTHER" id="PTHR16650:SF9">
    <property type="entry name" value="LEBERCILIN-LIKE PROTEIN"/>
    <property type="match status" value="1"/>
</dbReference>
<dbReference type="InterPro" id="IPR026188">
    <property type="entry name" value="Lebercilin-like"/>
</dbReference>
<dbReference type="Proteomes" id="UP000694890">
    <property type="component" value="Linkage group LG21"/>
</dbReference>
<sequence length="512" mass="58952">MSDRQQRLMQQALAHKRDSDAVSCSTDTSRWSIPFKLCSQYLPDCEDQGKKSQGAYKQKTNYAAHCHVLKLPQIKPLQVPKQRIQSANLNRIRDLKSQVWDLQQQLSDAHTENKLLKRLQHRHMVALQHFQDTEGSISQILTKHNNEARVLQGLLRDTRACRDQLARQLQATENKLRNTEAALQHLQLLSQDHSLLEREELTLKLAQATAQLQEKDKRILDLEKNLELCQASFNRQLAAEKKKINEARKISCFLQEQIYQLTTEIQDRERERETCNIYSHRFLKASTKKGSQSKLVQTNGFVLPPTEAASHFELETRERLEEQNSLNLCYDPVPEFLEIENPATEDPADITSEEIQGCYNPVQESLETENTETEDPACVTSEENRHEDTEIYADTSEQNSCSEKSPEHQNERDSAEEKEVSEVSQESDALLVLEEQKTEEHEREVSHILEESLNIPEPVRKGFKLPKIKHSYTFKQTIENLHSGRPAYSSVDTGPWENPKNPTKVEVLSEGI</sequence>
<dbReference type="AlphaFoldDB" id="A0AAJ8AXI3"/>
<reference evidence="9" key="1">
    <citation type="submission" date="2025-08" db="UniProtKB">
        <authorList>
            <consortium name="RefSeq"/>
        </authorList>
    </citation>
    <scope>IDENTIFICATION</scope>
    <source>
        <tissue evidence="9">Brain</tissue>
    </source>
</reference>
<feature type="compositionally biased region" description="Basic and acidic residues" evidence="6">
    <location>
        <begin position="404"/>
        <end position="421"/>
    </location>
</feature>
<dbReference type="GO" id="GO:0005930">
    <property type="term" value="C:axoneme"/>
    <property type="evidence" value="ECO:0007669"/>
    <property type="project" value="TreeGrafter"/>
</dbReference>
<accession>A0AAJ8AXI3</accession>
<evidence type="ECO:0000256" key="4">
    <source>
        <dbReference type="ARBA" id="ARBA00041402"/>
    </source>
</evidence>
<feature type="domain" description="Lebercilin" evidence="7">
    <location>
        <begin position="81"/>
        <end position="271"/>
    </location>
</feature>
<evidence type="ECO:0000313" key="9">
    <source>
        <dbReference type="RefSeq" id="XP_050921473.1"/>
    </source>
</evidence>
<dbReference type="InterPro" id="IPR028933">
    <property type="entry name" value="Lebercilin_dom"/>
</dbReference>
<feature type="compositionally biased region" description="Acidic residues" evidence="6">
    <location>
        <begin position="366"/>
        <end position="375"/>
    </location>
</feature>
<evidence type="ECO:0000313" key="8">
    <source>
        <dbReference type="Proteomes" id="UP000694890"/>
    </source>
</evidence>
<evidence type="ECO:0000256" key="2">
    <source>
        <dbReference type="ARBA" id="ARBA00023054"/>
    </source>
</evidence>
<protein>
    <recommendedName>
        <fullName evidence="3">Lebercilin-like protein</fullName>
    </recommendedName>
    <alternativeName>
        <fullName evidence="4">Leber congenital amaurosis 5-like protein</fullName>
    </alternativeName>
</protein>
<dbReference type="KEGG" id="lcf:108873761"/>
<evidence type="ECO:0000256" key="1">
    <source>
        <dbReference type="ARBA" id="ARBA00010229"/>
    </source>
</evidence>
<dbReference type="RefSeq" id="XP_050921473.1">
    <property type="nucleotide sequence ID" value="XM_051065516.1"/>
</dbReference>
<feature type="region of interest" description="Disordered" evidence="6">
    <location>
        <begin position="484"/>
        <end position="512"/>
    </location>
</feature>
<feature type="region of interest" description="Disordered" evidence="6">
    <location>
        <begin position="365"/>
        <end position="427"/>
    </location>
</feature>
<evidence type="ECO:0000256" key="5">
    <source>
        <dbReference type="SAM" id="Coils"/>
    </source>
</evidence>
<evidence type="ECO:0000256" key="3">
    <source>
        <dbReference type="ARBA" id="ARBA00041189"/>
    </source>
</evidence>
<evidence type="ECO:0000256" key="6">
    <source>
        <dbReference type="SAM" id="MobiDB-lite"/>
    </source>
</evidence>
<dbReference type="Pfam" id="PF15619">
    <property type="entry name" value="Lebercilin"/>
    <property type="match status" value="1"/>
</dbReference>
<keyword evidence="2 5" id="KW-0175">Coiled coil</keyword>
<organism evidence="8 9">
    <name type="scientific">Lates calcarifer</name>
    <name type="common">Barramundi</name>
    <name type="synonym">Holocentrus calcarifer</name>
    <dbReference type="NCBI Taxonomy" id="8187"/>
    <lineage>
        <taxon>Eukaryota</taxon>
        <taxon>Metazoa</taxon>
        <taxon>Chordata</taxon>
        <taxon>Craniata</taxon>
        <taxon>Vertebrata</taxon>
        <taxon>Euteleostomi</taxon>
        <taxon>Actinopterygii</taxon>
        <taxon>Neopterygii</taxon>
        <taxon>Teleostei</taxon>
        <taxon>Neoteleostei</taxon>
        <taxon>Acanthomorphata</taxon>
        <taxon>Carangaria</taxon>
        <taxon>Carangaria incertae sedis</taxon>
        <taxon>Centropomidae</taxon>
        <taxon>Lates</taxon>
    </lineage>
</organism>
<gene>
    <name evidence="9" type="primary">LOC108873761</name>
</gene>
<dbReference type="GeneID" id="108873761"/>